<dbReference type="PANTHER" id="PTHR10545:SF29">
    <property type="entry name" value="GH14572P-RELATED"/>
    <property type="match status" value="1"/>
</dbReference>
<dbReference type="Gene3D" id="3.40.630.30">
    <property type="match status" value="1"/>
</dbReference>
<comment type="caution">
    <text evidence="4">The sequence shown here is derived from an EMBL/GenBank/DDBJ whole genome shotgun (WGS) entry which is preliminary data.</text>
</comment>
<dbReference type="CDD" id="cd04301">
    <property type="entry name" value="NAT_SF"/>
    <property type="match status" value="1"/>
</dbReference>
<keyword evidence="1 4" id="KW-0808">Transferase</keyword>
<evidence type="ECO:0000256" key="2">
    <source>
        <dbReference type="ARBA" id="ARBA00023315"/>
    </source>
</evidence>
<dbReference type="InterPro" id="IPR051016">
    <property type="entry name" value="Diverse_Substrate_AcTransf"/>
</dbReference>
<evidence type="ECO:0000259" key="3">
    <source>
        <dbReference type="PROSITE" id="PS51186"/>
    </source>
</evidence>
<evidence type="ECO:0000313" key="4">
    <source>
        <dbReference type="EMBL" id="MBB4913252.1"/>
    </source>
</evidence>
<reference evidence="4 5" key="1">
    <citation type="submission" date="2020-08" db="EMBL/GenBank/DDBJ databases">
        <title>Genomic Encyclopedia of Type Strains, Phase III (KMG-III): the genomes of soil and plant-associated and newly described type strains.</title>
        <authorList>
            <person name="Whitman W."/>
        </authorList>
    </citation>
    <scope>NUCLEOTIDE SEQUENCE [LARGE SCALE GENOMIC DNA]</scope>
    <source>
        <strain evidence="4 5">CECT 8840</strain>
    </source>
</reference>
<dbReference type="EMBL" id="JACHJP010000001">
    <property type="protein sequence ID" value="MBB4913252.1"/>
    <property type="molecule type" value="Genomic_DNA"/>
</dbReference>
<sequence length="157" mass="16816">MISVERAVRADVPILAELIGEIEAYYGGTPSNDEYADQITALLFGTHPVAHVLLARAEDRQVLGMASYSFLWPAAGAEASLYLKELFVRPDARKRGVGRALMDALGQAAAETGCSRVEWTADHDNPAALAFYAALGAQPHNGKIFYRVQQPGGAASL</sequence>
<evidence type="ECO:0000313" key="5">
    <source>
        <dbReference type="Proteomes" id="UP000552644"/>
    </source>
</evidence>
<feature type="domain" description="N-acetyltransferase" evidence="3">
    <location>
        <begin position="2"/>
        <end position="157"/>
    </location>
</feature>
<dbReference type="Pfam" id="PF00583">
    <property type="entry name" value="Acetyltransf_1"/>
    <property type="match status" value="1"/>
</dbReference>
<keyword evidence="5" id="KW-1185">Reference proteome</keyword>
<proteinExistence type="predicted"/>
<dbReference type="GO" id="GO:0008080">
    <property type="term" value="F:N-acetyltransferase activity"/>
    <property type="evidence" value="ECO:0007669"/>
    <property type="project" value="TreeGrafter"/>
</dbReference>
<dbReference type="PROSITE" id="PS51186">
    <property type="entry name" value="GNAT"/>
    <property type="match status" value="1"/>
</dbReference>
<dbReference type="SUPFAM" id="SSF55729">
    <property type="entry name" value="Acyl-CoA N-acyltransferases (Nat)"/>
    <property type="match status" value="1"/>
</dbReference>
<organism evidence="4 5">
    <name type="scientific">Streptosporangium saharense</name>
    <dbReference type="NCBI Taxonomy" id="1706840"/>
    <lineage>
        <taxon>Bacteria</taxon>
        <taxon>Bacillati</taxon>
        <taxon>Actinomycetota</taxon>
        <taxon>Actinomycetes</taxon>
        <taxon>Streptosporangiales</taxon>
        <taxon>Streptosporangiaceae</taxon>
        <taxon>Streptosporangium</taxon>
    </lineage>
</organism>
<dbReference type="InterPro" id="IPR016181">
    <property type="entry name" value="Acyl_CoA_acyltransferase"/>
</dbReference>
<name>A0A7W7QGN7_9ACTN</name>
<dbReference type="Proteomes" id="UP000552644">
    <property type="component" value="Unassembled WGS sequence"/>
</dbReference>
<protein>
    <submittedName>
        <fullName evidence="4">GNAT superfamily N-acetyltransferase</fullName>
    </submittedName>
</protein>
<keyword evidence="2" id="KW-0012">Acyltransferase</keyword>
<dbReference type="AlphaFoldDB" id="A0A7W7QGN7"/>
<evidence type="ECO:0000256" key="1">
    <source>
        <dbReference type="ARBA" id="ARBA00022679"/>
    </source>
</evidence>
<dbReference type="InterPro" id="IPR000182">
    <property type="entry name" value="GNAT_dom"/>
</dbReference>
<gene>
    <name evidence="4" type="ORF">FHS44_000324</name>
</gene>
<dbReference type="PANTHER" id="PTHR10545">
    <property type="entry name" value="DIAMINE N-ACETYLTRANSFERASE"/>
    <property type="match status" value="1"/>
</dbReference>
<accession>A0A7W7QGN7</accession>
<dbReference type="RefSeq" id="WP_184712049.1">
    <property type="nucleotide sequence ID" value="NZ_JACHJP010000001.1"/>
</dbReference>